<evidence type="ECO:0008006" key="4">
    <source>
        <dbReference type="Google" id="ProtNLM"/>
    </source>
</evidence>
<sequence>MNTTRARLGLATIALATAGALTPLAAPAHAAPADCPWPFVCLYDRHGVKKGAFQDITAGYQPVNFSGGRGYNARRDDVVYLRDINGTVGCILPGRWGDLPTPITGLRIAPESRCFGR</sequence>
<comment type="caution">
    <text evidence="2">The sequence shown here is derived from an EMBL/GenBank/DDBJ whole genome shotgun (WGS) entry which is preliminary data.</text>
</comment>
<protein>
    <recommendedName>
        <fullName evidence="4">Peptidase inhibitor family I36</fullName>
    </recommendedName>
</protein>
<evidence type="ECO:0000313" key="3">
    <source>
        <dbReference type="Proteomes" id="UP000540412"/>
    </source>
</evidence>
<keyword evidence="3" id="KW-1185">Reference proteome</keyword>
<keyword evidence="1" id="KW-0732">Signal</keyword>
<proteinExistence type="predicted"/>
<dbReference type="Proteomes" id="UP000540412">
    <property type="component" value="Unassembled WGS sequence"/>
</dbReference>
<evidence type="ECO:0000256" key="1">
    <source>
        <dbReference type="SAM" id="SignalP"/>
    </source>
</evidence>
<name>A0A7W9UKX5_9NOCA</name>
<accession>A0A7W9UKX5</accession>
<feature type="chain" id="PRO_5031135168" description="Peptidase inhibitor family I36" evidence="1">
    <location>
        <begin position="31"/>
        <end position="117"/>
    </location>
</feature>
<organism evidence="2 3">
    <name type="scientific">Nocardia transvalensis</name>
    <dbReference type="NCBI Taxonomy" id="37333"/>
    <lineage>
        <taxon>Bacteria</taxon>
        <taxon>Bacillati</taxon>
        <taxon>Actinomycetota</taxon>
        <taxon>Actinomycetes</taxon>
        <taxon>Mycobacteriales</taxon>
        <taxon>Nocardiaceae</taxon>
        <taxon>Nocardia</taxon>
    </lineage>
</organism>
<dbReference type="EMBL" id="JACHIT010000002">
    <property type="protein sequence ID" value="MBB5916065.1"/>
    <property type="molecule type" value="Genomic_DNA"/>
</dbReference>
<reference evidence="2 3" key="1">
    <citation type="submission" date="2020-08" db="EMBL/GenBank/DDBJ databases">
        <title>Sequencing the genomes of 1000 actinobacteria strains.</title>
        <authorList>
            <person name="Klenk H.-P."/>
        </authorList>
    </citation>
    <scope>NUCLEOTIDE SEQUENCE [LARGE SCALE GENOMIC DNA]</scope>
    <source>
        <strain evidence="2 3">DSM 43582</strain>
    </source>
</reference>
<dbReference type="RefSeq" id="WP_051161686.1">
    <property type="nucleotide sequence ID" value="NZ_JACHIT010000002.1"/>
</dbReference>
<dbReference type="AlphaFoldDB" id="A0A7W9UKX5"/>
<evidence type="ECO:0000313" key="2">
    <source>
        <dbReference type="EMBL" id="MBB5916065.1"/>
    </source>
</evidence>
<gene>
    <name evidence="2" type="ORF">BJY24_004977</name>
</gene>
<feature type="signal peptide" evidence="1">
    <location>
        <begin position="1"/>
        <end position="30"/>
    </location>
</feature>